<sequence length="475" mass="52472">METINKKLKTKDILGYTIGSIGDSTSYNFILSFLSFFMTTVAGVSPAVAGAIISIAIAWDAITDPIIGYIVDNSRSSKGKRRPWILRSVVPLGASMVLLFLKVDFSAAQKNLYYLILVLVFWTAYTAFNIPYYSFGSVLTDVDSERVKLAAFREVLGYVGIFCASSVPTFIVGKMVASGFSDANSWFTVGVITAVISVITISLMWWMTKGKEPIEEVAETEKMNIKGFFVQIWSLMKMKPYVLVILCALLTNVYMTLFNSSLMYYVTYNMGLAETQASLMFTAMNIVSIVFIPFVTKGVEIFSKSKVYVGCTIFSGSIMILTMFTGIPNIAMGCVYVVLVGVGTCAYWMCIFNFLYDVVDYDEFQRGKKRDGIIMSYYSFLLKLGGSVAAAVQGILLEQSGFNPTLAVQGENALNMIKIMFTILPGVCLFGAGVVMAVTPLKDKRMSALRTALEKKRLGESYSVEGFKELLDNQQ</sequence>
<dbReference type="Gene3D" id="1.20.1250.20">
    <property type="entry name" value="MFS general substrate transporter like domains"/>
    <property type="match status" value="2"/>
</dbReference>
<evidence type="ECO:0000313" key="3">
    <source>
        <dbReference type="Proteomes" id="UP000631576"/>
    </source>
</evidence>
<evidence type="ECO:0000256" key="1">
    <source>
        <dbReference type="SAM" id="Phobius"/>
    </source>
</evidence>
<protein>
    <submittedName>
        <fullName evidence="2">MFS transporter</fullName>
    </submittedName>
</protein>
<dbReference type="InterPro" id="IPR001927">
    <property type="entry name" value="Na/Gal_symport"/>
</dbReference>
<dbReference type="RefSeq" id="WP_186864361.1">
    <property type="nucleotide sequence ID" value="NZ_JACOPE010000001.1"/>
</dbReference>
<gene>
    <name evidence="2" type="ORF">H8S40_01285</name>
</gene>
<proteinExistence type="predicted"/>
<organism evidence="2 3">
    <name type="scientific">Ruminococcus hominis</name>
    <dbReference type="NCBI Taxonomy" id="2763065"/>
    <lineage>
        <taxon>Bacteria</taxon>
        <taxon>Bacillati</taxon>
        <taxon>Bacillota</taxon>
        <taxon>Clostridia</taxon>
        <taxon>Eubacteriales</taxon>
        <taxon>Oscillospiraceae</taxon>
        <taxon>Ruminococcus</taxon>
    </lineage>
</organism>
<feature type="transmembrane region" description="Helical" evidence="1">
    <location>
        <begin position="277"/>
        <end position="295"/>
    </location>
</feature>
<keyword evidence="1" id="KW-0812">Transmembrane</keyword>
<dbReference type="EMBL" id="JACOPE010000001">
    <property type="protein sequence ID" value="MBC5682227.1"/>
    <property type="molecule type" value="Genomic_DNA"/>
</dbReference>
<dbReference type="InterPro" id="IPR039672">
    <property type="entry name" value="MFS_2"/>
</dbReference>
<dbReference type="SUPFAM" id="SSF103473">
    <property type="entry name" value="MFS general substrate transporter"/>
    <property type="match status" value="1"/>
</dbReference>
<feature type="transmembrane region" description="Helical" evidence="1">
    <location>
        <begin position="307"/>
        <end position="324"/>
    </location>
</feature>
<keyword evidence="3" id="KW-1185">Reference proteome</keyword>
<feature type="transmembrane region" description="Helical" evidence="1">
    <location>
        <begin position="377"/>
        <end position="396"/>
    </location>
</feature>
<feature type="transmembrane region" description="Helical" evidence="1">
    <location>
        <begin position="330"/>
        <end position="356"/>
    </location>
</feature>
<accession>A0ABR7G456</accession>
<dbReference type="Proteomes" id="UP000631576">
    <property type="component" value="Unassembled WGS sequence"/>
</dbReference>
<keyword evidence="1" id="KW-1133">Transmembrane helix</keyword>
<feature type="transmembrane region" description="Helical" evidence="1">
    <location>
        <begin position="416"/>
        <end position="441"/>
    </location>
</feature>
<dbReference type="PANTHER" id="PTHR11328:SF24">
    <property type="entry name" value="MAJOR FACILITATOR SUPERFAMILY (MFS) PROFILE DOMAIN-CONTAINING PROTEIN"/>
    <property type="match status" value="1"/>
</dbReference>
<dbReference type="PANTHER" id="PTHR11328">
    <property type="entry name" value="MAJOR FACILITATOR SUPERFAMILY DOMAIN-CONTAINING PROTEIN"/>
    <property type="match status" value="1"/>
</dbReference>
<feature type="transmembrane region" description="Helical" evidence="1">
    <location>
        <begin position="84"/>
        <end position="101"/>
    </location>
</feature>
<comment type="caution">
    <text evidence="2">The sequence shown here is derived from an EMBL/GenBank/DDBJ whole genome shotgun (WGS) entry which is preliminary data.</text>
</comment>
<feature type="transmembrane region" description="Helical" evidence="1">
    <location>
        <begin position="155"/>
        <end position="173"/>
    </location>
</feature>
<feature type="transmembrane region" description="Helical" evidence="1">
    <location>
        <begin position="113"/>
        <end position="135"/>
    </location>
</feature>
<feature type="transmembrane region" description="Helical" evidence="1">
    <location>
        <begin position="241"/>
        <end position="265"/>
    </location>
</feature>
<dbReference type="InterPro" id="IPR036259">
    <property type="entry name" value="MFS_trans_sf"/>
</dbReference>
<keyword evidence="1" id="KW-0472">Membrane</keyword>
<reference evidence="2 3" key="1">
    <citation type="submission" date="2020-08" db="EMBL/GenBank/DDBJ databases">
        <title>Genome public.</title>
        <authorList>
            <person name="Liu C."/>
            <person name="Sun Q."/>
        </authorList>
    </citation>
    <scope>NUCLEOTIDE SEQUENCE [LARGE SCALE GENOMIC DNA]</scope>
    <source>
        <strain evidence="2 3">NSJ-13</strain>
    </source>
</reference>
<evidence type="ECO:0000313" key="2">
    <source>
        <dbReference type="EMBL" id="MBC5682227.1"/>
    </source>
</evidence>
<name>A0ABR7G456_9FIRM</name>
<dbReference type="NCBIfam" id="TIGR00792">
    <property type="entry name" value="gph"/>
    <property type="match status" value="1"/>
</dbReference>
<dbReference type="Pfam" id="PF13347">
    <property type="entry name" value="MFS_2"/>
    <property type="match status" value="1"/>
</dbReference>
<feature type="transmembrane region" description="Helical" evidence="1">
    <location>
        <begin position="185"/>
        <end position="206"/>
    </location>
</feature>